<evidence type="ECO:0000256" key="5">
    <source>
        <dbReference type="SAM" id="Phobius"/>
    </source>
</evidence>
<dbReference type="PANTHER" id="PTHR33258">
    <property type="entry name" value="TRANSPOSASE INSL FOR INSERTION SEQUENCE ELEMENT IS186A-RELATED"/>
    <property type="match status" value="1"/>
</dbReference>
<evidence type="ECO:0000313" key="8">
    <source>
        <dbReference type="EMBL" id="KNY26114.1"/>
    </source>
</evidence>
<dbReference type="AlphaFoldDB" id="A0A0L6JK10"/>
<dbReference type="Pfam" id="PF14294">
    <property type="entry name" value="DUF4372"/>
    <property type="match status" value="1"/>
</dbReference>
<accession>A0A0L6JK10</accession>
<feature type="domain" description="DUF4372" evidence="7">
    <location>
        <begin position="29"/>
        <end position="95"/>
    </location>
</feature>
<gene>
    <name evidence="8" type="ORF">Bccel_1376</name>
</gene>
<feature type="domain" description="Transposase IS4-like" evidence="6">
    <location>
        <begin position="147"/>
        <end position="352"/>
    </location>
</feature>
<keyword evidence="5" id="KW-0472">Membrane</keyword>
<feature type="transmembrane region" description="Helical" evidence="5">
    <location>
        <begin position="343"/>
        <end position="362"/>
    </location>
</feature>
<dbReference type="InterPro" id="IPR012337">
    <property type="entry name" value="RNaseH-like_sf"/>
</dbReference>
<name>A0A0L6JK10_9FIRM</name>
<dbReference type="GO" id="GO:0004803">
    <property type="term" value="F:transposase activity"/>
    <property type="evidence" value="ECO:0007669"/>
    <property type="project" value="InterPro"/>
</dbReference>
<keyword evidence="3" id="KW-0238">DNA-binding</keyword>
<dbReference type="InterPro" id="IPR025399">
    <property type="entry name" value="DUF4372"/>
</dbReference>
<dbReference type="Pfam" id="PF01609">
    <property type="entry name" value="DDE_Tnp_1"/>
    <property type="match status" value="1"/>
</dbReference>
<evidence type="ECO:0000259" key="6">
    <source>
        <dbReference type="Pfam" id="PF01609"/>
    </source>
</evidence>
<comment type="similarity">
    <text evidence="1">Belongs to the transposase 11 family.</text>
</comment>
<evidence type="ECO:0000259" key="7">
    <source>
        <dbReference type="Pfam" id="PF14294"/>
    </source>
</evidence>
<dbReference type="InterPro" id="IPR002559">
    <property type="entry name" value="Transposase_11"/>
</dbReference>
<dbReference type="Gene3D" id="3.90.350.10">
    <property type="entry name" value="Transposase Inhibitor Protein From Tn5, Chain A, domain 1"/>
    <property type="match status" value="1"/>
</dbReference>
<evidence type="ECO:0000256" key="4">
    <source>
        <dbReference type="ARBA" id="ARBA00023172"/>
    </source>
</evidence>
<dbReference type="GO" id="GO:0006313">
    <property type="term" value="P:DNA transposition"/>
    <property type="evidence" value="ECO:0007669"/>
    <property type="project" value="InterPro"/>
</dbReference>
<keyword evidence="9" id="KW-1185">Reference proteome</keyword>
<dbReference type="Proteomes" id="UP000036923">
    <property type="component" value="Unassembled WGS sequence"/>
</dbReference>
<dbReference type="SUPFAM" id="SSF53098">
    <property type="entry name" value="Ribonuclease H-like"/>
    <property type="match status" value="1"/>
</dbReference>
<dbReference type="PANTHER" id="PTHR33258:SF1">
    <property type="entry name" value="TRANSPOSASE INSL FOR INSERTION SEQUENCE ELEMENT IS186A-RELATED"/>
    <property type="match status" value="1"/>
</dbReference>
<dbReference type="eggNOG" id="COG3385">
    <property type="taxonomic scope" value="Bacteria"/>
</dbReference>
<protein>
    <submittedName>
        <fullName evidence="8">Transposase IS4 family protein</fullName>
    </submittedName>
</protein>
<comment type="caution">
    <text evidence="8">The sequence shown here is derived from an EMBL/GenBank/DDBJ whole genome shotgun (WGS) entry which is preliminary data.</text>
</comment>
<keyword evidence="4" id="KW-0233">DNA recombination</keyword>
<organism evidence="8 9">
    <name type="scientific">Pseudobacteroides cellulosolvens ATCC 35603 = DSM 2933</name>
    <dbReference type="NCBI Taxonomy" id="398512"/>
    <lineage>
        <taxon>Bacteria</taxon>
        <taxon>Bacillati</taxon>
        <taxon>Bacillota</taxon>
        <taxon>Clostridia</taxon>
        <taxon>Eubacteriales</taxon>
        <taxon>Oscillospiraceae</taxon>
        <taxon>Pseudobacteroides</taxon>
    </lineage>
</organism>
<reference evidence="9" key="1">
    <citation type="submission" date="2015-07" db="EMBL/GenBank/DDBJ databases">
        <title>Near-Complete Genome Sequence of the Cellulolytic Bacterium Bacteroides (Pseudobacteroides) cellulosolvens ATCC 35603.</title>
        <authorList>
            <person name="Dassa B."/>
            <person name="Utturkar S.M."/>
            <person name="Klingeman D.M."/>
            <person name="Hurt R.A."/>
            <person name="Keller M."/>
            <person name="Xu J."/>
            <person name="Reddy Y.H.K."/>
            <person name="Borovok I."/>
            <person name="Grinberg I.R."/>
            <person name="Lamed R."/>
            <person name="Zhivin O."/>
            <person name="Bayer E.A."/>
            <person name="Brown S.D."/>
        </authorList>
    </citation>
    <scope>NUCLEOTIDE SEQUENCE [LARGE SCALE GENOMIC DNA]</scope>
    <source>
        <strain evidence="9">DSM 2933</strain>
    </source>
</reference>
<sequence>MKAPLLISSGFASKQPHTLTKELTNTANCTTVFETLTGFLPKNILERAINETGAEYGTKKFTVLRQLNTMMYAHLTETTGLRDIEAAIIADKKLQEYTGTISASQISRANRSRDTVIFKQIFEASLAKLKKHNGIRIIPGSWGMLKALDSTTVSLCISLFPWAEYRDKTAAVKIHTLYDILLGCPESIVMTEGIIHDKEKMKNFVKEPGITYLFDRAYLDYKEFDRYCMEGIFFVSRLKKNAIMKVMNENAVLKGESVLSDKEVILGGQSTQMQHPIRAIQVIDSSNGELFYIITNRFDLTAEEIAQIYRLRWTIETFFKWIKQHLKIKKFFGTSFNAVLNQVYSALTLYCLLLLMHILVGTKHNFLKTVRLIAKGPWNTLLQFQEDLSPKSLHLKLSKSGSIGNKNLKLCYAGIKSVNCIKFFNFLVLRLRWSLPFSLACGRISFYVKAMPANYLH</sequence>
<keyword evidence="5" id="KW-1133">Transmembrane helix</keyword>
<keyword evidence="5" id="KW-0812">Transmembrane</keyword>
<evidence type="ECO:0000313" key="9">
    <source>
        <dbReference type="Proteomes" id="UP000036923"/>
    </source>
</evidence>
<dbReference type="NCBIfam" id="NF033592">
    <property type="entry name" value="transpos_IS4_1"/>
    <property type="match status" value="1"/>
</dbReference>
<keyword evidence="2" id="KW-0815">Transposition</keyword>
<evidence type="ECO:0000256" key="1">
    <source>
        <dbReference type="ARBA" id="ARBA00010075"/>
    </source>
</evidence>
<evidence type="ECO:0000256" key="3">
    <source>
        <dbReference type="ARBA" id="ARBA00023125"/>
    </source>
</evidence>
<proteinExistence type="inferred from homology"/>
<dbReference type="InterPro" id="IPR047952">
    <property type="entry name" value="Transpos_IS4"/>
</dbReference>
<dbReference type="GO" id="GO:0003677">
    <property type="term" value="F:DNA binding"/>
    <property type="evidence" value="ECO:0007669"/>
    <property type="project" value="UniProtKB-KW"/>
</dbReference>
<dbReference type="EMBL" id="LGTC01000001">
    <property type="protein sequence ID" value="KNY26114.1"/>
    <property type="molecule type" value="Genomic_DNA"/>
</dbReference>
<evidence type="ECO:0000256" key="2">
    <source>
        <dbReference type="ARBA" id="ARBA00022578"/>
    </source>
</evidence>